<gene>
    <name evidence="11" type="ORF">JYZ213_LOCUS12416</name>
    <name evidence="12" type="ORF">OXD698_LOCUS23845</name>
</gene>
<keyword evidence="4" id="KW-0808">Transferase</keyword>
<feature type="transmembrane region" description="Helical" evidence="10">
    <location>
        <begin position="12"/>
        <end position="32"/>
    </location>
</feature>
<keyword evidence="7 10" id="KW-1133">Transmembrane helix</keyword>
<sequence length="660" mass="78300">MNVSIPRCRRRYLCIISSVFFSLILFIYIQYFQYLSDNENLNQPAYCNQTIIRKHFMKNKSPQELFEENPSQSTFTYEIQNENFCLSLRPHALVFVISKSNNFDSRNAIRRTWGNFAHISSLNKFSHLRLKLLFLIDIDESRLLSIELEQTLYHDIVQVRLPQYYSLSTYRDMAILHWTDKYCSKAMTTVKTDDDIFLNTYLLANIINTIRINTTIDKTKLQCNYSDKSAIIYGNLFKQAPVVRYSSDPIQEGTRYITTNTEYPCSHYPDYMSGFGYIVNRNARSKLLCTFFRDKLPFHMSDVYVTGIIPEYVDIKRQNLDLLISYRSDDDCEKFFKERNPNSYALAYLSILFCIHHIWCTNKNICDNQFLCPHRQITLYTNLRIIQENQQSLCSIRSKKRGPHQYVIGVSAYLSRRDNKKLISKLKTYLLQYIQEAKENYPKWIVRVYYFSLNISREEILDIEDKYDNVDFCDVTNLPVLGNVLTWLPGKMQRFLPIIDPFVDIYMSRDIDSPILDRETTIVRKWLDSKQTMHIIRDHTYHAVPILGGLWGIKVHEERLWMNNISQYLLSSDVVQCYSGKHDQTFLQDYLWPHANKYNEMTLEYDSYYCDKFPNSRPFPTRKLSPTRFVGCRRPNCTTDIDVECPKKCRPVDHPDWIWC</sequence>
<dbReference type="Proteomes" id="UP000663845">
    <property type="component" value="Unassembled WGS sequence"/>
</dbReference>
<keyword evidence="5 10" id="KW-0812">Transmembrane</keyword>
<dbReference type="InterPro" id="IPR002659">
    <property type="entry name" value="Glyco_trans_31"/>
</dbReference>
<organism evidence="11 13">
    <name type="scientific">Adineta steineri</name>
    <dbReference type="NCBI Taxonomy" id="433720"/>
    <lineage>
        <taxon>Eukaryota</taxon>
        <taxon>Metazoa</taxon>
        <taxon>Spiralia</taxon>
        <taxon>Gnathifera</taxon>
        <taxon>Rotifera</taxon>
        <taxon>Eurotatoria</taxon>
        <taxon>Bdelloidea</taxon>
        <taxon>Adinetida</taxon>
        <taxon>Adinetidae</taxon>
        <taxon>Adineta</taxon>
    </lineage>
</organism>
<protein>
    <submittedName>
        <fullName evidence="11">Uncharacterized protein</fullName>
    </submittedName>
</protein>
<evidence type="ECO:0000313" key="13">
    <source>
        <dbReference type="Proteomes" id="UP000663845"/>
    </source>
</evidence>
<dbReference type="Proteomes" id="UP000663844">
    <property type="component" value="Unassembled WGS sequence"/>
</dbReference>
<dbReference type="EMBL" id="CAJNOG010000096">
    <property type="protein sequence ID" value="CAF0935398.1"/>
    <property type="molecule type" value="Genomic_DNA"/>
</dbReference>
<evidence type="ECO:0000256" key="9">
    <source>
        <dbReference type="ARBA" id="ARBA00023136"/>
    </source>
</evidence>
<dbReference type="Pfam" id="PF01762">
    <property type="entry name" value="Galactosyl_T"/>
    <property type="match status" value="1"/>
</dbReference>
<evidence type="ECO:0000313" key="12">
    <source>
        <dbReference type="EMBL" id="CAF3899159.1"/>
    </source>
</evidence>
<dbReference type="GO" id="GO:0006493">
    <property type="term" value="P:protein O-linked glycosylation"/>
    <property type="evidence" value="ECO:0007669"/>
    <property type="project" value="TreeGrafter"/>
</dbReference>
<keyword evidence="8" id="KW-0333">Golgi apparatus</keyword>
<evidence type="ECO:0000256" key="3">
    <source>
        <dbReference type="ARBA" id="ARBA00022676"/>
    </source>
</evidence>
<keyword evidence="9 10" id="KW-0472">Membrane</keyword>
<keyword evidence="6" id="KW-0735">Signal-anchor</keyword>
<evidence type="ECO:0000256" key="1">
    <source>
        <dbReference type="ARBA" id="ARBA00004323"/>
    </source>
</evidence>
<keyword evidence="3" id="KW-0328">Glycosyltransferase</keyword>
<dbReference type="EMBL" id="CAJOAZ010002145">
    <property type="protein sequence ID" value="CAF3899159.1"/>
    <property type="molecule type" value="Genomic_DNA"/>
</dbReference>
<dbReference type="AlphaFoldDB" id="A0A814BXG5"/>
<name>A0A814BXG5_9BILA</name>
<dbReference type="GO" id="GO:0016758">
    <property type="term" value="F:hexosyltransferase activity"/>
    <property type="evidence" value="ECO:0007669"/>
    <property type="project" value="InterPro"/>
</dbReference>
<comment type="similarity">
    <text evidence="2">Belongs to the glycosyltransferase 31 family.</text>
</comment>
<dbReference type="PANTHER" id="PTHR11214:SF314">
    <property type="entry name" value="HEXOSYLTRANSFERASE"/>
    <property type="match status" value="1"/>
</dbReference>
<reference evidence="11" key="1">
    <citation type="submission" date="2021-02" db="EMBL/GenBank/DDBJ databases">
        <authorList>
            <person name="Nowell W R."/>
        </authorList>
    </citation>
    <scope>NUCLEOTIDE SEQUENCE</scope>
</reference>
<evidence type="ECO:0000256" key="5">
    <source>
        <dbReference type="ARBA" id="ARBA00022692"/>
    </source>
</evidence>
<evidence type="ECO:0000256" key="4">
    <source>
        <dbReference type="ARBA" id="ARBA00022679"/>
    </source>
</evidence>
<dbReference type="GO" id="GO:0000139">
    <property type="term" value="C:Golgi membrane"/>
    <property type="evidence" value="ECO:0007669"/>
    <property type="project" value="UniProtKB-SubCell"/>
</dbReference>
<comment type="caution">
    <text evidence="11">The sequence shown here is derived from an EMBL/GenBank/DDBJ whole genome shotgun (WGS) entry which is preliminary data.</text>
</comment>
<dbReference type="Gene3D" id="3.90.550.50">
    <property type="match status" value="1"/>
</dbReference>
<evidence type="ECO:0000256" key="8">
    <source>
        <dbReference type="ARBA" id="ARBA00023034"/>
    </source>
</evidence>
<comment type="subcellular location">
    <subcellularLocation>
        <location evidence="1">Golgi apparatus membrane</location>
        <topology evidence="1">Single-pass type II membrane protein</topology>
    </subcellularLocation>
</comment>
<dbReference type="PANTHER" id="PTHR11214">
    <property type="entry name" value="BETA-1,3-N-ACETYLGLUCOSAMINYLTRANSFERASE"/>
    <property type="match status" value="1"/>
</dbReference>
<evidence type="ECO:0000256" key="6">
    <source>
        <dbReference type="ARBA" id="ARBA00022968"/>
    </source>
</evidence>
<proteinExistence type="inferred from homology"/>
<evidence type="ECO:0000256" key="2">
    <source>
        <dbReference type="ARBA" id="ARBA00008661"/>
    </source>
</evidence>
<evidence type="ECO:0000256" key="10">
    <source>
        <dbReference type="SAM" id="Phobius"/>
    </source>
</evidence>
<evidence type="ECO:0000256" key="7">
    <source>
        <dbReference type="ARBA" id="ARBA00022989"/>
    </source>
</evidence>
<accession>A0A814BXG5</accession>
<evidence type="ECO:0000313" key="11">
    <source>
        <dbReference type="EMBL" id="CAF0935398.1"/>
    </source>
</evidence>